<dbReference type="Proteomes" id="UP001152803">
    <property type="component" value="Unassembled WGS sequence"/>
</dbReference>
<reference evidence="10" key="1">
    <citation type="journal article" date="2023" name="Science">
        <title>Genome structures resolve the early diversification of teleost fishes.</title>
        <authorList>
            <person name="Parey E."/>
            <person name="Louis A."/>
            <person name="Montfort J."/>
            <person name="Bouchez O."/>
            <person name="Roques C."/>
            <person name="Iampietro C."/>
            <person name="Lluch J."/>
            <person name="Castinel A."/>
            <person name="Donnadieu C."/>
            <person name="Desvignes T."/>
            <person name="Floi Bucao C."/>
            <person name="Jouanno E."/>
            <person name="Wen M."/>
            <person name="Mejri S."/>
            <person name="Dirks R."/>
            <person name="Jansen H."/>
            <person name="Henkel C."/>
            <person name="Chen W.J."/>
            <person name="Zahm M."/>
            <person name="Cabau C."/>
            <person name="Klopp C."/>
            <person name="Thompson A.W."/>
            <person name="Robinson-Rechavi M."/>
            <person name="Braasch I."/>
            <person name="Lecointre G."/>
            <person name="Bobe J."/>
            <person name="Postlethwait J.H."/>
            <person name="Berthelot C."/>
            <person name="Roest Crollius H."/>
            <person name="Guiguen Y."/>
        </authorList>
    </citation>
    <scope>NUCLEOTIDE SEQUENCE</scope>
    <source>
        <strain evidence="10">Concon-B</strain>
    </source>
</reference>
<evidence type="ECO:0000259" key="9">
    <source>
        <dbReference type="PROSITE" id="PS51758"/>
    </source>
</evidence>
<comment type="subcellular location">
    <subcellularLocation>
        <location evidence="1">Mitochondrion inner membrane</location>
        <topology evidence="1">Single-pass membrane protein</topology>
    </subcellularLocation>
</comment>
<evidence type="ECO:0000256" key="5">
    <source>
        <dbReference type="ARBA" id="ARBA00023128"/>
    </source>
</evidence>
<dbReference type="AlphaFoldDB" id="A0A9Q1DCC7"/>
<dbReference type="EMBL" id="JAFJMO010000010">
    <property type="protein sequence ID" value="KAJ8265554.1"/>
    <property type="molecule type" value="Genomic_DNA"/>
</dbReference>
<dbReference type="PROSITE" id="PS51758">
    <property type="entry name" value="LETM1_RBD"/>
    <property type="match status" value="1"/>
</dbReference>
<dbReference type="GO" id="GO:0005743">
    <property type="term" value="C:mitochondrial inner membrane"/>
    <property type="evidence" value="ECO:0007669"/>
    <property type="project" value="UniProtKB-SubCell"/>
</dbReference>
<keyword evidence="11" id="KW-1185">Reference proteome</keyword>
<comment type="caution">
    <text evidence="10">The sequence shown here is derived from an EMBL/GenBank/DDBJ whole genome shotgun (WGS) entry which is preliminary data.</text>
</comment>
<dbReference type="OrthoDB" id="73691at2759"/>
<evidence type="ECO:0000256" key="2">
    <source>
        <dbReference type="ARBA" id="ARBA00022692"/>
    </source>
</evidence>
<evidence type="ECO:0000256" key="6">
    <source>
        <dbReference type="ARBA" id="ARBA00023136"/>
    </source>
</evidence>
<dbReference type="GO" id="GO:0043022">
    <property type="term" value="F:ribosome binding"/>
    <property type="evidence" value="ECO:0007669"/>
    <property type="project" value="InterPro"/>
</dbReference>
<feature type="transmembrane region" description="Helical" evidence="8">
    <location>
        <begin position="80"/>
        <end position="98"/>
    </location>
</feature>
<accession>A0A9Q1DCC7</accession>
<dbReference type="GO" id="GO:0030003">
    <property type="term" value="P:intracellular monoatomic cation homeostasis"/>
    <property type="evidence" value="ECO:0007669"/>
    <property type="project" value="TreeGrafter"/>
</dbReference>
<keyword evidence="2 8" id="KW-0812">Transmembrane</keyword>
<gene>
    <name evidence="10" type="ORF">COCON_G00146530</name>
</gene>
<keyword evidence="3" id="KW-0999">Mitochondrion inner membrane</keyword>
<dbReference type="InterPro" id="IPR033122">
    <property type="entry name" value="LETM1-like_RBD"/>
</dbReference>
<dbReference type="PANTHER" id="PTHR14009">
    <property type="entry name" value="LEUCINE ZIPPER-EF-HAND CONTAINING TRANSMEMBRANE PROTEIN"/>
    <property type="match status" value="1"/>
</dbReference>
<protein>
    <recommendedName>
        <fullName evidence="9">Letm1 RBD domain-containing protein</fullName>
    </recommendedName>
</protein>
<dbReference type="Pfam" id="PF07766">
    <property type="entry name" value="LETM1_RBD"/>
    <property type="match status" value="1"/>
</dbReference>
<feature type="transmembrane region" description="Helical" evidence="8">
    <location>
        <begin position="136"/>
        <end position="162"/>
    </location>
</feature>
<evidence type="ECO:0000256" key="3">
    <source>
        <dbReference type="ARBA" id="ARBA00022792"/>
    </source>
</evidence>
<evidence type="ECO:0000256" key="7">
    <source>
        <dbReference type="PROSITE-ProRule" id="PRU01094"/>
    </source>
</evidence>
<keyword evidence="5 7" id="KW-0496">Mitochondrion</keyword>
<name>A0A9Q1DCC7_CONCO</name>
<evidence type="ECO:0000313" key="11">
    <source>
        <dbReference type="Proteomes" id="UP001152803"/>
    </source>
</evidence>
<evidence type="ECO:0000256" key="4">
    <source>
        <dbReference type="ARBA" id="ARBA00022989"/>
    </source>
</evidence>
<dbReference type="PANTHER" id="PTHR14009:SF13">
    <property type="entry name" value="LETM1 DOMAIN-CONTAINING PROTEIN 1"/>
    <property type="match status" value="1"/>
</dbReference>
<evidence type="ECO:0000256" key="8">
    <source>
        <dbReference type="SAM" id="Phobius"/>
    </source>
</evidence>
<evidence type="ECO:0000313" key="10">
    <source>
        <dbReference type="EMBL" id="KAJ8265554.1"/>
    </source>
</evidence>
<evidence type="ECO:0000256" key="1">
    <source>
        <dbReference type="ARBA" id="ARBA00004434"/>
    </source>
</evidence>
<organism evidence="10 11">
    <name type="scientific">Conger conger</name>
    <name type="common">Conger eel</name>
    <name type="synonym">Muraena conger</name>
    <dbReference type="NCBI Taxonomy" id="82655"/>
    <lineage>
        <taxon>Eukaryota</taxon>
        <taxon>Metazoa</taxon>
        <taxon>Chordata</taxon>
        <taxon>Craniata</taxon>
        <taxon>Vertebrata</taxon>
        <taxon>Euteleostomi</taxon>
        <taxon>Actinopterygii</taxon>
        <taxon>Neopterygii</taxon>
        <taxon>Teleostei</taxon>
        <taxon>Anguilliformes</taxon>
        <taxon>Congridae</taxon>
        <taxon>Conger</taxon>
    </lineage>
</organism>
<keyword evidence="6 8" id="KW-0472">Membrane</keyword>
<proteinExistence type="predicted"/>
<sequence>MALSWAGVCRGSALVFLCRRRSNGVTARLCTPMPNASSRISLTLYRLYSPSKARLGLGSRVSSRLNWVNEKYERFLKRRFPRFYVLYHTLITGFRLLLSDSMEIKKIKMKMYHNNLDVHELPYHDMERLRQFRRDVIKAIPLMLISIPPFANYLVFVLMYLFPRQILIRHFWTPEKQVEFEGVYHAQRCQHHAEVLQGLVRAVPRVRKEKQSQLLDLCNKVENGAHPSVTDIQAVRTLFSGPPLGMKRLGAYQMRLLSTQLFLTPRLPAFLIRHRLNGHALELLQLDRALNSLGVLKLSEAELRQACYLRGLLASSLSAKQCREWLMQWLQLTSRLKDSETSLLLHSLVLLSVNYHKSIHH</sequence>
<keyword evidence="4 8" id="KW-1133">Transmembrane helix</keyword>
<feature type="domain" description="Letm1 RBD" evidence="9">
    <location>
        <begin position="185"/>
        <end position="361"/>
    </location>
</feature>
<dbReference type="InterPro" id="IPR044202">
    <property type="entry name" value="LETM1/MDM38-like"/>
</dbReference>